<evidence type="ECO:0000256" key="5">
    <source>
        <dbReference type="ARBA" id="ARBA00023004"/>
    </source>
</evidence>
<dbReference type="PANTHER" id="PTHR46696">
    <property type="entry name" value="P450, PUTATIVE (EUROFUNG)-RELATED"/>
    <property type="match status" value="1"/>
</dbReference>
<dbReference type="GO" id="GO:0020037">
    <property type="term" value="F:heme binding"/>
    <property type="evidence" value="ECO:0007669"/>
    <property type="project" value="InterPro"/>
</dbReference>
<dbReference type="PRINTS" id="PR00359">
    <property type="entry name" value="BP450"/>
</dbReference>
<keyword evidence="6 7" id="KW-0503">Monooxygenase</keyword>
<gene>
    <name evidence="8" type="ORF">SC09_Contig17orf00697</name>
</gene>
<reference evidence="8 9" key="1">
    <citation type="submission" date="2014-12" db="EMBL/GenBank/DDBJ databases">
        <title>Comparative genome analysis of Bacillus coagulans HM-08, Clostridium butyricum HM-68, Bacillus subtilis HM-66 and Bacillus licheniformis BL-09.</title>
        <authorList>
            <person name="Zhang H."/>
        </authorList>
    </citation>
    <scope>NUCLEOTIDE SEQUENCE [LARGE SCALE GENOMIC DNA]</scope>
    <source>
        <strain evidence="8 9">HM-66</strain>
    </source>
</reference>
<dbReference type="EMBL" id="JXBC01000001">
    <property type="protein sequence ID" value="KIU13441.1"/>
    <property type="molecule type" value="Genomic_DNA"/>
</dbReference>
<dbReference type="Proteomes" id="UP000032247">
    <property type="component" value="Unassembled WGS sequence"/>
</dbReference>
<keyword evidence="4 7" id="KW-0560">Oxidoreductase</keyword>
<dbReference type="AlphaFoldDB" id="A0A0D1LBV8"/>
<dbReference type="CDD" id="cd20625">
    <property type="entry name" value="CYP164-like"/>
    <property type="match status" value="1"/>
</dbReference>
<keyword evidence="3 7" id="KW-0479">Metal-binding</keyword>
<sequence>MMSIAFIFEQKGENHVTIASSTASSEFLKNPYSFYDTLRAVHPIYKGSFLKYPGWYVTGYEETAAILKDARFKVRTPLPESSTKYQDLSHVQNQMMLFQNQPDHRRLRTLASGAFTPRATESYQPYIIETVHQLLDQVQGEKKMEVISDFAFPLASFVIANIIGVPEEDREQLKEWAASLIQTIDFTRSRKALTEGNHMAVQAMAYFKELIQKRKRHPQQDMISMLLKGKEKDKLTEEEAASTCILLAIAGHETTVNLISNSVLCLLQHPEQLLKLRENPDLIGTAVEECLRYESPTQMTARVASEDIDICGVTIRQGEQVYLLLGAANRDPSIFTNPDVFDITRSPNPHLSFGHGHHVCLGSSLARLEAQIAINTLLQRMPSLNLADFEWRYRPLFGFRALEELPVTFE</sequence>
<proteinExistence type="inferred from homology"/>
<dbReference type="InterPro" id="IPR017972">
    <property type="entry name" value="Cyt_P450_CS"/>
</dbReference>
<evidence type="ECO:0000313" key="9">
    <source>
        <dbReference type="Proteomes" id="UP000032247"/>
    </source>
</evidence>
<evidence type="ECO:0000256" key="3">
    <source>
        <dbReference type="ARBA" id="ARBA00022723"/>
    </source>
</evidence>
<evidence type="ECO:0000256" key="4">
    <source>
        <dbReference type="ARBA" id="ARBA00023002"/>
    </source>
</evidence>
<dbReference type="PATRIC" id="fig|1423.173.peg.560"/>
<dbReference type="GO" id="GO:0004497">
    <property type="term" value="F:monooxygenase activity"/>
    <property type="evidence" value="ECO:0007669"/>
    <property type="project" value="UniProtKB-KW"/>
</dbReference>
<evidence type="ECO:0000256" key="7">
    <source>
        <dbReference type="RuleBase" id="RU000461"/>
    </source>
</evidence>
<evidence type="ECO:0000313" key="8">
    <source>
        <dbReference type="EMBL" id="KIU13441.1"/>
    </source>
</evidence>
<dbReference type="FunFam" id="1.10.630.10:FF:000018">
    <property type="entry name" value="Cytochrome P450 monooxygenase"/>
    <property type="match status" value="1"/>
</dbReference>
<dbReference type="InterPro" id="IPR001128">
    <property type="entry name" value="Cyt_P450"/>
</dbReference>
<dbReference type="PRINTS" id="PR00385">
    <property type="entry name" value="P450"/>
</dbReference>
<dbReference type="SUPFAM" id="SSF48264">
    <property type="entry name" value="Cytochrome P450"/>
    <property type="match status" value="1"/>
</dbReference>
<comment type="similarity">
    <text evidence="1 7">Belongs to the cytochrome P450 family.</text>
</comment>
<protein>
    <submittedName>
        <fullName evidence="8">Cytochrome P450 enzyme</fullName>
    </submittedName>
</protein>
<dbReference type="InterPro" id="IPR002397">
    <property type="entry name" value="Cyt_P450_B"/>
</dbReference>
<dbReference type="InterPro" id="IPR036396">
    <property type="entry name" value="Cyt_P450_sf"/>
</dbReference>
<evidence type="ECO:0000256" key="1">
    <source>
        <dbReference type="ARBA" id="ARBA00010617"/>
    </source>
</evidence>
<accession>A0A0D1LBV8</accession>
<dbReference type="PANTHER" id="PTHR46696:SF4">
    <property type="entry name" value="BIOTIN BIOSYNTHESIS CYTOCHROME P450"/>
    <property type="match status" value="1"/>
</dbReference>
<evidence type="ECO:0000256" key="6">
    <source>
        <dbReference type="ARBA" id="ARBA00023033"/>
    </source>
</evidence>
<dbReference type="PROSITE" id="PS00086">
    <property type="entry name" value="CYTOCHROME_P450"/>
    <property type="match status" value="1"/>
</dbReference>
<name>A0A0D1LBV8_BACIU</name>
<dbReference type="GO" id="GO:0016705">
    <property type="term" value="F:oxidoreductase activity, acting on paired donors, with incorporation or reduction of molecular oxygen"/>
    <property type="evidence" value="ECO:0007669"/>
    <property type="project" value="InterPro"/>
</dbReference>
<dbReference type="Pfam" id="PF00067">
    <property type="entry name" value="p450"/>
    <property type="match status" value="1"/>
</dbReference>
<evidence type="ECO:0000256" key="2">
    <source>
        <dbReference type="ARBA" id="ARBA00022617"/>
    </source>
</evidence>
<organism evidence="8 9">
    <name type="scientific">Bacillus subtilis</name>
    <dbReference type="NCBI Taxonomy" id="1423"/>
    <lineage>
        <taxon>Bacteria</taxon>
        <taxon>Bacillati</taxon>
        <taxon>Bacillota</taxon>
        <taxon>Bacilli</taxon>
        <taxon>Bacillales</taxon>
        <taxon>Bacillaceae</taxon>
        <taxon>Bacillus</taxon>
    </lineage>
</organism>
<comment type="caution">
    <text evidence="8">The sequence shown here is derived from an EMBL/GenBank/DDBJ whole genome shotgun (WGS) entry which is preliminary data.</text>
</comment>
<dbReference type="GO" id="GO:0005506">
    <property type="term" value="F:iron ion binding"/>
    <property type="evidence" value="ECO:0007669"/>
    <property type="project" value="InterPro"/>
</dbReference>
<keyword evidence="2 7" id="KW-0349">Heme</keyword>
<dbReference type="STRING" id="483913.AN935_15110"/>
<keyword evidence="5 7" id="KW-0408">Iron</keyword>
<dbReference type="Gene3D" id="1.10.630.10">
    <property type="entry name" value="Cytochrome P450"/>
    <property type="match status" value="1"/>
</dbReference>